<comment type="similarity">
    <text evidence="9">Belongs to the KdpA family.</text>
</comment>
<dbReference type="PANTHER" id="PTHR30607:SF2">
    <property type="entry name" value="POTASSIUM-TRANSPORTING ATPASE POTASSIUM-BINDING SUBUNIT"/>
    <property type="match status" value="1"/>
</dbReference>
<feature type="transmembrane region" description="Helical" evidence="9">
    <location>
        <begin position="135"/>
        <end position="156"/>
    </location>
</feature>
<keyword evidence="5 9" id="KW-0630">Potassium</keyword>
<proteinExistence type="inferred from homology"/>
<comment type="function">
    <text evidence="9">Part of the high-affinity ATP-driven potassium transport (or Kdp) system, which catalyzes the hydrolysis of ATP coupled with the electrogenic transport of potassium into the cytoplasm. This subunit binds the extracellular potassium ions and delivers the ions to the membrane domain of KdpB through an intramembrane tunnel.</text>
</comment>
<comment type="subcellular location">
    <subcellularLocation>
        <location evidence="9">Cell membrane</location>
        <topology evidence="9">Multi-pass membrane protein</topology>
    </subcellularLocation>
</comment>
<dbReference type="NCBIfam" id="TIGR00680">
    <property type="entry name" value="kdpA"/>
    <property type="match status" value="1"/>
</dbReference>
<keyword evidence="7 9" id="KW-0406">Ion transport</keyword>
<evidence type="ECO:0000313" key="11">
    <source>
        <dbReference type="Proteomes" id="UP000032336"/>
    </source>
</evidence>
<feature type="transmembrane region" description="Helical" evidence="9">
    <location>
        <begin position="66"/>
        <end position="87"/>
    </location>
</feature>
<gene>
    <name evidence="10" type="primary">kdpA1</name>
    <name evidence="9" type="synonym">kdpA</name>
    <name evidence="10" type="ORF">FEAC_17590</name>
</gene>
<dbReference type="InterPro" id="IPR004623">
    <property type="entry name" value="KdpA"/>
</dbReference>
<keyword evidence="3 9" id="KW-0633">Potassium transport</keyword>
<evidence type="ECO:0000256" key="6">
    <source>
        <dbReference type="ARBA" id="ARBA00022989"/>
    </source>
</evidence>
<evidence type="ECO:0000256" key="5">
    <source>
        <dbReference type="ARBA" id="ARBA00022958"/>
    </source>
</evidence>
<evidence type="ECO:0000256" key="4">
    <source>
        <dbReference type="ARBA" id="ARBA00022692"/>
    </source>
</evidence>
<dbReference type="GO" id="GO:0008556">
    <property type="term" value="F:P-type potassium transmembrane transporter activity"/>
    <property type="evidence" value="ECO:0007669"/>
    <property type="project" value="InterPro"/>
</dbReference>
<feature type="transmembrane region" description="Helical" evidence="9">
    <location>
        <begin position="177"/>
        <end position="196"/>
    </location>
</feature>
<feature type="transmembrane region" description="Helical" evidence="9">
    <location>
        <begin position="287"/>
        <end position="305"/>
    </location>
</feature>
<feature type="transmembrane region" description="Helical" evidence="9">
    <location>
        <begin position="532"/>
        <end position="550"/>
    </location>
</feature>
<accession>A0A0D8FW96</accession>
<dbReference type="PATRIC" id="fig|1121877.4.peg.1954"/>
<feature type="transmembrane region" description="Helical" evidence="9">
    <location>
        <begin position="423"/>
        <end position="444"/>
    </location>
</feature>
<dbReference type="GO" id="GO:0016787">
    <property type="term" value="F:hydrolase activity"/>
    <property type="evidence" value="ECO:0007669"/>
    <property type="project" value="UniProtKB-KW"/>
</dbReference>
<evidence type="ECO:0000256" key="7">
    <source>
        <dbReference type="ARBA" id="ARBA00023065"/>
    </source>
</evidence>
<dbReference type="EMBL" id="JXUW01000015">
    <property type="protein sequence ID" value="KJE76532.1"/>
    <property type="molecule type" value="Genomic_DNA"/>
</dbReference>
<dbReference type="HAMAP" id="MF_00275">
    <property type="entry name" value="KdpA"/>
    <property type="match status" value="1"/>
</dbReference>
<dbReference type="GO" id="GO:0030955">
    <property type="term" value="F:potassium ion binding"/>
    <property type="evidence" value="ECO:0007669"/>
    <property type="project" value="UniProtKB-UniRule"/>
</dbReference>
<protein>
    <recommendedName>
        <fullName evidence="9">Potassium-transporting ATPase potassium-binding subunit</fullName>
    </recommendedName>
    <alternativeName>
        <fullName evidence="9">ATP phosphohydrolase [potassium-transporting] A chain</fullName>
    </alternativeName>
    <alternativeName>
        <fullName evidence="9">Potassium-binding and translocating subunit A</fullName>
    </alternativeName>
    <alternativeName>
        <fullName evidence="9">Potassium-translocating ATPase A chain</fullName>
    </alternativeName>
</protein>
<dbReference type="Pfam" id="PF03814">
    <property type="entry name" value="KdpA"/>
    <property type="match status" value="1"/>
</dbReference>
<keyword evidence="6 9" id="KW-1133">Transmembrane helix</keyword>
<evidence type="ECO:0000256" key="8">
    <source>
        <dbReference type="ARBA" id="ARBA00023136"/>
    </source>
</evidence>
<keyword evidence="4 9" id="KW-0812">Transmembrane</keyword>
<organism evidence="10 11">
    <name type="scientific">Ferrimicrobium acidiphilum DSM 19497</name>
    <dbReference type="NCBI Taxonomy" id="1121877"/>
    <lineage>
        <taxon>Bacteria</taxon>
        <taxon>Bacillati</taxon>
        <taxon>Actinomycetota</taxon>
        <taxon>Acidimicrobiia</taxon>
        <taxon>Acidimicrobiales</taxon>
        <taxon>Acidimicrobiaceae</taxon>
        <taxon>Ferrimicrobium</taxon>
    </lineage>
</organism>
<evidence type="ECO:0000256" key="9">
    <source>
        <dbReference type="HAMAP-Rule" id="MF_00275"/>
    </source>
</evidence>
<dbReference type="OrthoDB" id="9763796at2"/>
<comment type="caution">
    <text evidence="10">The sequence shown here is derived from an EMBL/GenBank/DDBJ whole genome shotgun (WGS) entry which is preliminary data.</text>
</comment>
<keyword evidence="2 9" id="KW-1003">Cell membrane</keyword>
<dbReference type="Proteomes" id="UP000032336">
    <property type="component" value="Unassembled WGS sequence"/>
</dbReference>
<feature type="transmembrane region" description="Helical" evidence="9">
    <location>
        <begin position="379"/>
        <end position="402"/>
    </location>
</feature>
<keyword evidence="11" id="KW-1185">Reference proteome</keyword>
<feature type="transmembrane region" description="Helical" evidence="9">
    <location>
        <begin position="6"/>
        <end position="28"/>
    </location>
</feature>
<dbReference type="PANTHER" id="PTHR30607">
    <property type="entry name" value="POTASSIUM-TRANSPORTING ATPASE A CHAIN"/>
    <property type="match status" value="1"/>
</dbReference>
<keyword evidence="1 9" id="KW-0813">Transport</keyword>
<dbReference type="GeneID" id="78372911"/>
<sequence length="572" mass="61384">MTWQGILQIFVLLAVVTIVGFYLSKYMYNTLEGGRTFMDRVLVPCERGVYRICGIDPTIEMRWTRYVFVLLAVNAVGFVVLMVLLALQPVLTIFNPAHMKQVPFWVNLNTSISFMTNTNWQNYGGETTLSYLSQMWLTVQQFLSPVTGICLFLAVVRGFSRHNANTIGNFWRDFVRTLLWVAIPISVIGAIVLLALGSPQNLNAYTVVHTLQGHTQVIAQGPVASMTSIMQFGDNGGGFFNMNSAQPFAGPNAASIFFQLILGFSVPVACIFLFGKMVKNLRQARPIFASMAILFVIGALVMYHFEAVGNPALVAHGIHLASSHNLEGKDSRFGTATSTLFNNSTTAVSWGSVIASNDSMTPIGGMIPLFNIMTGEVIFGSWGVGMIGMIAYAVLALFLAGLMVGRTPEYLGKKIESFEVKMAVLSMIVPSLVILVLAAFSVVLKAGTSGIFNPGPHGLTEVLYAFSSGVGNNGSAFGGLNAASPWYSATVGIAMLLGRFAMYIPLVAMGASLAKKQRIPESAGTFPTHGPLFAGLLTGTVVIVGALIFFPSLALGPFAEQFAAHAGKLFGG</sequence>
<keyword evidence="8 9" id="KW-0472">Membrane</keyword>
<evidence type="ECO:0000256" key="2">
    <source>
        <dbReference type="ARBA" id="ARBA00022475"/>
    </source>
</evidence>
<reference evidence="10 11" key="1">
    <citation type="submission" date="2015-01" db="EMBL/GenBank/DDBJ databases">
        <title>Draft genome of the acidophilic iron oxidizer Ferrimicrobium acidiphilum strain T23.</title>
        <authorList>
            <person name="Poehlein A."/>
            <person name="Eisen S."/>
            <person name="Schloemann M."/>
            <person name="Johnson B.D."/>
            <person name="Daniel R."/>
            <person name="Muehling M."/>
        </authorList>
    </citation>
    <scope>NUCLEOTIDE SEQUENCE [LARGE SCALE GENOMIC DNA]</scope>
    <source>
        <strain evidence="10 11">T23</strain>
    </source>
</reference>
<dbReference type="eggNOG" id="COG2060">
    <property type="taxonomic scope" value="Bacteria"/>
</dbReference>
<evidence type="ECO:0000256" key="3">
    <source>
        <dbReference type="ARBA" id="ARBA00022538"/>
    </source>
</evidence>
<dbReference type="PIRSF" id="PIRSF001294">
    <property type="entry name" value="K_ATPaseA"/>
    <property type="match status" value="1"/>
</dbReference>
<dbReference type="GO" id="GO:0005886">
    <property type="term" value="C:plasma membrane"/>
    <property type="evidence" value="ECO:0007669"/>
    <property type="project" value="UniProtKB-SubCell"/>
</dbReference>
<evidence type="ECO:0000313" key="10">
    <source>
        <dbReference type="EMBL" id="KJE76532.1"/>
    </source>
</evidence>
<comment type="subunit">
    <text evidence="9">The system is composed of three essential subunits: KdpA, KdpB and KdpC.</text>
</comment>
<dbReference type="STRING" id="1121877.FEAC_17590"/>
<feature type="transmembrane region" description="Helical" evidence="9">
    <location>
        <begin position="256"/>
        <end position="275"/>
    </location>
</feature>
<dbReference type="AlphaFoldDB" id="A0A0D8FW96"/>
<keyword evidence="10" id="KW-0378">Hydrolase</keyword>
<name>A0A0D8FW96_9ACTN</name>
<evidence type="ECO:0000256" key="1">
    <source>
        <dbReference type="ARBA" id="ARBA00022448"/>
    </source>
</evidence>
<feature type="transmembrane region" description="Helical" evidence="9">
    <location>
        <begin position="486"/>
        <end position="511"/>
    </location>
</feature>
<dbReference type="RefSeq" id="WP_035389372.1">
    <property type="nucleotide sequence ID" value="NZ_JQKF01000012.1"/>
</dbReference>